<proteinExistence type="predicted"/>
<dbReference type="InterPro" id="IPR014177">
    <property type="entry name" value="Formate_DH_TAT-contain"/>
</dbReference>
<dbReference type="NCBIfam" id="TIGR02811">
    <property type="entry name" value="formate_TAT"/>
    <property type="match status" value="1"/>
</dbReference>
<accession>A0A380TFF5</accession>
<dbReference type="PIRSF" id="PIRSF036704">
    <property type="entry name" value="UCP036704"/>
    <property type="match status" value="1"/>
</dbReference>
<dbReference type="EMBL" id="UIDG01000207">
    <property type="protein sequence ID" value="SUS06461.1"/>
    <property type="molecule type" value="Genomic_DNA"/>
</dbReference>
<reference evidence="1" key="1">
    <citation type="submission" date="2018-07" db="EMBL/GenBank/DDBJ databases">
        <authorList>
            <person name="Quirk P.G."/>
            <person name="Krulwich T.A."/>
        </authorList>
    </citation>
    <scope>NUCLEOTIDE SEQUENCE</scope>
</reference>
<evidence type="ECO:0008006" key="2">
    <source>
        <dbReference type="Google" id="ProtNLM"/>
    </source>
</evidence>
<dbReference type="AlphaFoldDB" id="A0A380TFF5"/>
<name>A0A380TFF5_9ZZZZ</name>
<protein>
    <recommendedName>
        <fullName evidence="2">Formate dehydrogenase</fullName>
    </recommendedName>
</protein>
<dbReference type="PROSITE" id="PS51318">
    <property type="entry name" value="TAT"/>
    <property type="match status" value="1"/>
</dbReference>
<evidence type="ECO:0000313" key="1">
    <source>
        <dbReference type="EMBL" id="SUS06461.1"/>
    </source>
</evidence>
<dbReference type="InterPro" id="IPR006311">
    <property type="entry name" value="TAT_signal"/>
</dbReference>
<organism evidence="1">
    <name type="scientific">metagenome</name>
    <dbReference type="NCBI Taxonomy" id="256318"/>
    <lineage>
        <taxon>unclassified sequences</taxon>
        <taxon>metagenomes</taxon>
    </lineage>
</organism>
<sequence>MVSNTREEKPQVSRRGVLRGLGLGAAGAAAAATLVRSADAAPVAPVSQPQSGGYRESDHVRRVYELARF</sequence>
<gene>
    <name evidence="1" type="ORF">DF3PB_2850005</name>
</gene>